<dbReference type="OrthoDB" id="9775197at2"/>
<dbReference type="Gene3D" id="3.40.190.10">
    <property type="entry name" value="Periplasmic binding protein-like II"/>
    <property type="match status" value="2"/>
</dbReference>
<dbReference type="PROSITE" id="PS01039">
    <property type="entry name" value="SBP_BACTERIAL_3"/>
    <property type="match status" value="1"/>
</dbReference>
<evidence type="ECO:0000256" key="1">
    <source>
        <dbReference type="ARBA" id="ARBA00004196"/>
    </source>
</evidence>
<dbReference type="Proteomes" id="UP000301475">
    <property type="component" value="Chromosome"/>
</dbReference>
<evidence type="ECO:0000256" key="2">
    <source>
        <dbReference type="ARBA" id="ARBA00010333"/>
    </source>
</evidence>
<reference evidence="7 8" key="1">
    <citation type="submission" date="2019-04" db="EMBL/GenBank/DDBJ databases">
        <authorList>
            <person name="Embree M."/>
            <person name="Gaffney J.R."/>
        </authorList>
    </citation>
    <scope>NUCLEOTIDE SEQUENCE [LARGE SCALE GENOMIC DNA]</scope>
    <source>
        <strain evidence="7 8">JE7A12</strain>
    </source>
</reference>
<feature type="chain" id="PRO_5038503818" evidence="5">
    <location>
        <begin position="20"/>
        <end position="255"/>
    </location>
</feature>
<evidence type="ECO:0000313" key="7">
    <source>
        <dbReference type="EMBL" id="QCT06339.1"/>
    </source>
</evidence>
<dbReference type="SUPFAM" id="SSF53850">
    <property type="entry name" value="Periplasmic binding protein-like II"/>
    <property type="match status" value="1"/>
</dbReference>
<accession>A0A4P8XW86</accession>
<name>A0A4P8XW86_9FIRM</name>
<feature type="domain" description="Solute-binding protein family 3/N-terminal" evidence="6">
    <location>
        <begin position="35"/>
        <end position="253"/>
    </location>
</feature>
<keyword evidence="3 5" id="KW-0732">Signal</keyword>
<dbReference type="EMBL" id="CP039381">
    <property type="protein sequence ID" value="QCT06339.1"/>
    <property type="molecule type" value="Genomic_DNA"/>
</dbReference>
<dbReference type="SMART" id="SM00062">
    <property type="entry name" value="PBPb"/>
    <property type="match status" value="1"/>
</dbReference>
<dbReference type="AlphaFoldDB" id="A0A4P8XW86"/>
<comment type="similarity">
    <text evidence="2 4">Belongs to the bacterial solute-binding protein 3 family.</text>
</comment>
<organism evidence="7 8">
    <name type="scientific">Ruminococcus bovis</name>
    <dbReference type="NCBI Taxonomy" id="2564099"/>
    <lineage>
        <taxon>Bacteria</taxon>
        <taxon>Bacillati</taxon>
        <taxon>Bacillota</taxon>
        <taxon>Clostridia</taxon>
        <taxon>Eubacteriales</taxon>
        <taxon>Oscillospiraceae</taxon>
        <taxon>Ruminococcus</taxon>
    </lineage>
</organism>
<comment type="subcellular location">
    <subcellularLocation>
        <location evidence="1">Cell envelope</location>
    </subcellularLocation>
</comment>
<evidence type="ECO:0000256" key="4">
    <source>
        <dbReference type="RuleBase" id="RU003744"/>
    </source>
</evidence>
<dbReference type="Pfam" id="PF00497">
    <property type="entry name" value="SBP_bac_3"/>
    <property type="match status" value="1"/>
</dbReference>
<keyword evidence="8" id="KW-1185">Reference proteome</keyword>
<dbReference type="PANTHER" id="PTHR35936">
    <property type="entry name" value="MEMBRANE-BOUND LYTIC MUREIN TRANSGLYCOSYLASE F"/>
    <property type="match status" value="1"/>
</dbReference>
<dbReference type="PANTHER" id="PTHR35936:SF34">
    <property type="entry name" value="ABC TRANSPORTER EXTRACELLULAR-BINDING PROTEIN YCKB-RELATED"/>
    <property type="match status" value="1"/>
</dbReference>
<dbReference type="GO" id="GO:0030313">
    <property type="term" value="C:cell envelope"/>
    <property type="evidence" value="ECO:0007669"/>
    <property type="project" value="UniProtKB-SubCell"/>
</dbReference>
<feature type="signal peptide" evidence="5">
    <location>
        <begin position="1"/>
        <end position="19"/>
    </location>
</feature>
<evidence type="ECO:0000256" key="3">
    <source>
        <dbReference type="ARBA" id="ARBA00022729"/>
    </source>
</evidence>
<protein>
    <submittedName>
        <fullName evidence="7">Transporter substrate-binding domain-containing protein</fullName>
    </submittedName>
</protein>
<evidence type="ECO:0000256" key="5">
    <source>
        <dbReference type="SAM" id="SignalP"/>
    </source>
</evidence>
<dbReference type="InterPro" id="IPR018313">
    <property type="entry name" value="SBP_3_CS"/>
</dbReference>
<proteinExistence type="inferred from homology"/>
<dbReference type="PROSITE" id="PS51257">
    <property type="entry name" value="PROKAR_LIPOPROTEIN"/>
    <property type="match status" value="1"/>
</dbReference>
<evidence type="ECO:0000313" key="8">
    <source>
        <dbReference type="Proteomes" id="UP000301475"/>
    </source>
</evidence>
<dbReference type="RefSeq" id="WP_138156422.1">
    <property type="nucleotide sequence ID" value="NZ_CP039381.1"/>
</dbReference>
<dbReference type="KEGG" id="ruj:E5Z56_02790"/>
<dbReference type="InterPro" id="IPR001638">
    <property type="entry name" value="Solute-binding_3/MltF_N"/>
</dbReference>
<gene>
    <name evidence="7" type="ORF">E5Z56_02790</name>
</gene>
<sequence length="255" mass="28098">MKKVLALVLCAVMAVLVTACGSSSSDYEYIKDKGELVVGITDYAPMNYKDDKGNWTGFDTEFAQAVGKKMGVKVKFIEIDWDNKFMELNTKSIDCAWNGMTITNEVKKNTSVTDAYAKNEQVVVMKKDELNKYKDVKSLSKLKFAVESGSAGEAAAKDNNLKYTPVSAQSDTLLEVKSGSVDACIIDSTMADAMTGKGTSYETLGHSLSLTKEEYGVGFRKKSDMTEKFNQYIKDLTKDGTLEKLSKKYNVALCK</sequence>
<evidence type="ECO:0000259" key="6">
    <source>
        <dbReference type="SMART" id="SM00062"/>
    </source>
</evidence>